<evidence type="ECO:0000259" key="4">
    <source>
        <dbReference type="Pfam" id="PF09995"/>
    </source>
</evidence>
<dbReference type="InterPro" id="IPR018713">
    <property type="entry name" value="MPAB/Lcp_cat_dom"/>
</dbReference>
<reference evidence="5" key="1">
    <citation type="submission" date="2023-06" db="EMBL/GenBank/DDBJ databases">
        <authorList>
            <person name="Delattre M."/>
        </authorList>
    </citation>
    <scope>NUCLEOTIDE SEQUENCE</scope>
    <source>
        <strain evidence="5">AF72</strain>
    </source>
</reference>
<dbReference type="CDD" id="cd13925">
    <property type="entry name" value="RPF"/>
    <property type="match status" value="1"/>
</dbReference>
<comment type="caution">
    <text evidence="5">The sequence shown here is derived from an EMBL/GenBank/DDBJ whole genome shotgun (WGS) entry which is preliminary data.</text>
</comment>
<dbReference type="InterPro" id="IPR023346">
    <property type="entry name" value="Lysozyme-like_dom_sf"/>
</dbReference>
<dbReference type="GO" id="GO:0016491">
    <property type="term" value="F:oxidoreductase activity"/>
    <property type="evidence" value="ECO:0007669"/>
    <property type="project" value="InterPro"/>
</dbReference>
<evidence type="ECO:0000256" key="2">
    <source>
        <dbReference type="SAM" id="MobiDB-lite"/>
    </source>
</evidence>
<accession>A0AA36FND6</accession>
<evidence type="ECO:0008006" key="7">
    <source>
        <dbReference type="Google" id="ProtNLM"/>
    </source>
</evidence>
<evidence type="ECO:0000313" key="5">
    <source>
        <dbReference type="EMBL" id="CAJ0557482.1"/>
    </source>
</evidence>
<dbReference type="Pfam" id="PF09995">
    <property type="entry name" value="MPAB_Lcp_cat"/>
    <property type="match status" value="1"/>
</dbReference>
<keyword evidence="6" id="KW-1185">Reference proteome</keyword>
<name>A0AA36FND6_9BILA</name>
<evidence type="ECO:0000256" key="1">
    <source>
        <dbReference type="ARBA" id="ARBA00022801"/>
    </source>
</evidence>
<dbReference type="AlphaFoldDB" id="A0AA36FND6"/>
<dbReference type="PANTHER" id="PTHR36151:SF3">
    <property type="entry name" value="ER-BOUND OXYGENASE MPAB_MPAB'_RUBBER OXYGENASE CATALYTIC DOMAIN-CONTAINING PROTEIN"/>
    <property type="match status" value="1"/>
</dbReference>
<organism evidence="5 6">
    <name type="scientific">Mesorhabditis spiculigera</name>
    <dbReference type="NCBI Taxonomy" id="96644"/>
    <lineage>
        <taxon>Eukaryota</taxon>
        <taxon>Metazoa</taxon>
        <taxon>Ecdysozoa</taxon>
        <taxon>Nematoda</taxon>
        <taxon>Chromadorea</taxon>
        <taxon>Rhabditida</taxon>
        <taxon>Rhabditina</taxon>
        <taxon>Rhabditomorpha</taxon>
        <taxon>Rhabditoidea</taxon>
        <taxon>Rhabditidae</taxon>
        <taxon>Mesorhabditinae</taxon>
        <taxon>Mesorhabditis</taxon>
    </lineage>
</organism>
<feature type="domain" description="Resuscitation-promoting factor core lysozyme-like" evidence="3">
    <location>
        <begin position="268"/>
        <end position="330"/>
    </location>
</feature>
<dbReference type="PANTHER" id="PTHR36151">
    <property type="entry name" value="BLR2777 PROTEIN"/>
    <property type="match status" value="1"/>
</dbReference>
<dbReference type="SUPFAM" id="SSF53955">
    <property type="entry name" value="Lysozyme-like"/>
    <property type="match status" value="1"/>
</dbReference>
<dbReference type="EMBL" id="CATQJA010000023">
    <property type="protein sequence ID" value="CAJ0557482.1"/>
    <property type="molecule type" value="Genomic_DNA"/>
</dbReference>
<sequence>MESKVESGALTAHPWKRARTTTQYLTVAILGNEEERKAYREAVNSVHRHVKSDANSPVRYNAFNRELQLWVAACLFIGFEDSHQLLHGKMSEEQAESFYQSASTLGTTLQVTEEMWPATRADFERYWNLGCERVVIDERTKQYLIDLVNLQMIAWPIRLAFRKLVAVPDGRIPSTDLPATNSTSSGPKTTAAGSNTSSFSCRSSTGSSHAPFVRPATPYRCATFVVGLRRARISSEPAARNSFSILLPLQPELLAAGALGLSAGTASAATHDWSGVAECESSGNWAANTGNGYYGGLQFSTEHVEAYGGAGSAANASQAEQVRVAENVLAVRHCPVFVENSTDPGQRRTSDLHAPPDPAPPPLLLKDITAVRDPSG</sequence>
<feature type="region of interest" description="Disordered" evidence="2">
    <location>
        <begin position="175"/>
        <end position="201"/>
    </location>
</feature>
<proteinExistence type="predicted"/>
<feature type="domain" description="ER-bound oxygenase mpaB/mpaB'/Rubber oxygenase catalytic" evidence="4">
    <location>
        <begin position="7"/>
        <end position="160"/>
    </location>
</feature>
<dbReference type="Proteomes" id="UP001177023">
    <property type="component" value="Unassembled WGS sequence"/>
</dbReference>
<feature type="non-terminal residue" evidence="5">
    <location>
        <position position="376"/>
    </location>
</feature>
<feature type="region of interest" description="Disordered" evidence="2">
    <location>
        <begin position="339"/>
        <end position="376"/>
    </location>
</feature>
<evidence type="ECO:0000259" key="3">
    <source>
        <dbReference type="Pfam" id="PF06737"/>
    </source>
</evidence>
<evidence type="ECO:0000313" key="6">
    <source>
        <dbReference type="Proteomes" id="UP001177023"/>
    </source>
</evidence>
<feature type="compositionally biased region" description="Polar residues" evidence="2">
    <location>
        <begin position="177"/>
        <end position="193"/>
    </location>
</feature>
<keyword evidence="1" id="KW-0378">Hydrolase</keyword>
<dbReference type="Pfam" id="PF06737">
    <property type="entry name" value="Transglycosylas"/>
    <property type="match status" value="1"/>
</dbReference>
<dbReference type="GO" id="GO:0016787">
    <property type="term" value="F:hydrolase activity"/>
    <property type="evidence" value="ECO:0007669"/>
    <property type="project" value="UniProtKB-KW"/>
</dbReference>
<dbReference type="Gene3D" id="1.10.530.10">
    <property type="match status" value="1"/>
</dbReference>
<dbReference type="InterPro" id="IPR010618">
    <property type="entry name" value="RPF"/>
</dbReference>
<protein>
    <recommendedName>
        <fullName evidence="7">ER-bound oxygenase mpaB/mpaB'/Rubber oxygenase catalytic domain-containing protein</fullName>
    </recommendedName>
</protein>
<gene>
    <name evidence="5" type="ORF">MSPICULIGERA_LOCUS240</name>
</gene>